<evidence type="ECO:0000313" key="13">
    <source>
        <dbReference type="Proteomes" id="UP000321362"/>
    </source>
</evidence>
<evidence type="ECO:0000256" key="1">
    <source>
        <dbReference type="ARBA" id="ARBA00006139"/>
    </source>
</evidence>
<dbReference type="HAMAP" id="MF_00161">
    <property type="entry name" value="LspA"/>
    <property type="match status" value="1"/>
</dbReference>
<dbReference type="EC" id="3.4.23.36" evidence="9"/>
<accession>A0A5B8W8S3</accession>
<comment type="catalytic activity">
    <reaction evidence="9 10">
        <text>Release of signal peptides from bacterial membrane prolipoproteins. Hydrolyzes -Xaa-Yaa-Zaa-|-(S,diacylglyceryl)Cys-, in which Xaa is hydrophobic (preferably Leu), and Yaa (Ala or Ser) and Zaa (Gly or Ala) have small, neutral side chains.</text>
        <dbReference type="EC" id="3.4.23.36"/>
    </reaction>
</comment>
<evidence type="ECO:0000256" key="7">
    <source>
        <dbReference type="ARBA" id="ARBA00022989"/>
    </source>
</evidence>
<organism evidence="12 13">
    <name type="scientific">Mucilaginibacter ginsenosidivorax</name>
    <dbReference type="NCBI Taxonomy" id="862126"/>
    <lineage>
        <taxon>Bacteria</taxon>
        <taxon>Pseudomonadati</taxon>
        <taxon>Bacteroidota</taxon>
        <taxon>Sphingobacteriia</taxon>
        <taxon>Sphingobacteriales</taxon>
        <taxon>Sphingobacteriaceae</taxon>
        <taxon>Mucilaginibacter</taxon>
    </lineage>
</organism>
<evidence type="ECO:0000256" key="11">
    <source>
        <dbReference type="RuleBase" id="RU004181"/>
    </source>
</evidence>
<feature type="transmembrane region" description="Helical" evidence="9">
    <location>
        <begin position="138"/>
        <end position="158"/>
    </location>
</feature>
<dbReference type="EMBL" id="CP042437">
    <property type="protein sequence ID" value="QEC78648.1"/>
    <property type="molecule type" value="Genomic_DNA"/>
</dbReference>
<proteinExistence type="inferred from homology"/>
<dbReference type="Pfam" id="PF01252">
    <property type="entry name" value="Peptidase_A8"/>
    <property type="match status" value="1"/>
</dbReference>
<feature type="active site" evidence="9">
    <location>
        <position position="143"/>
    </location>
</feature>
<evidence type="ECO:0000256" key="6">
    <source>
        <dbReference type="ARBA" id="ARBA00022801"/>
    </source>
</evidence>
<keyword evidence="5 9" id="KW-0064">Aspartyl protease</keyword>
<evidence type="ECO:0000256" key="9">
    <source>
        <dbReference type="HAMAP-Rule" id="MF_00161"/>
    </source>
</evidence>
<dbReference type="RefSeq" id="WP_147057491.1">
    <property type="nucleotide sequence ID" value="NZ_CP042437.1"/>
</dbReference>
<evidence type="ECO:0000313" key="12">
    <source>
        <dbReference type="EMBL" id="QEC78648.1"/>
    </source>
</evidence>
<dbReference type="NCBIfam" id="TIGR00077">
    <property type="entry name" value="lspA"/>
    <property type="match status" value="1"/>
</dbReference>
<keyword evidence="3 9" id="KW-0645">Protease</keyword>
<dbReference type="PANTHER" id="PTHR33695">
    <property type="entry name" value="LIPOPROTEIN SIGNAL PEPTIDASE"/>
    <property type="match status" value="1"/>
</dbReference>
<dbReference type="GO" id="GO:0006508">
    <property type="term" value="P:proteolysis"/>
    <property type="evidence" value="ECO:0007669"/>
    <property type="project" value="UniProtKB-KW"/>
</dbReference>
<dbReference type="UniPathway" id="UPA00665"/>
<name>A0A5B8W8S3_9SPHI</name>
<dbReference type="GO" id="GO:0004190">
    <property type="term" value="F:aspartic-type endopeptidase activity"/>
    <property type="evidence" value="ECO:0007669"/>
    <property type="project" value="UniProtKB-UniRule"/>
</dbReference>
<dbReference type="OrthoDB" id="9810259at2"/>
<comment type="subcellular location">
    <subcellularLocation>
        <location evidence="9">Cell membrane</location>
        <topology evidence="9">Multi-pass membrane protein</topology>
    </subcellularLocation>
</comment>
<dbReference type="Proteomes" id="UP000321362">
    <property type="component" value="Chromosome"/>
</dbReference>
<keyword evidence="7 9" id="KW-1133">Transmembrane helix</keyword>
<feature type="active site" evidence="9">
    <location>
        <position position="125"/>
    </location>
</feature>
<keyword evidence="6 9" id="KW-0378">Hydrolase</keyword>
<sequence>MDKKRVSRGLWLLLLLALVIGADRISKIYVRDHIHFAIVITVVKNFLTISRVENTGAFLSMGDKLPNPWHFILLSVLPAAALAWGLLYVLLKRGLTLLNQAGIIVILAGGIGNLYDRAVYGSVTDFAHMNFGLFETGIFNIADVAIMVGVGMLLLNAFMREREQKRQAAAGKAVTA</sequence>
<keyword evidence="4 9" id="KW-0812">Transmembrane</keyword>
<feature type="transmembrane region" description="Helical" evidence="9">
    <location>
        <begin position="69"/>
        <end position="90"/>
    </location>
</feature>
<dbReference type="GO" id="GO:0005886">
    <property type="term" value="C:plasma membrane"/>
    <property type="evidence" value="ECO:0007669"/>
    <property type="project" value="UniProtKB-SubCell"/>
</dbReference>
<evidence type="ECO:0000256" key="3">
    <source>
        <dbReference type="ARBA" id="ARBA00022670"/>
    </source>
</evidence>
<dbReference type="AlphaFoldDB" id="A0A5B8W8S3"/>
<keyword evidence="2 9" id="KW-1003">Cell membrane</keyword>
<evidence type="ECO:0000256" key="2">
    <source>
        <dbReference type="ARBA" id="ARBA00022475"/>
    </source>
</evidence>
<dbReference type="PROSITE" id="PS00855">
    <property type="entry name" value="SPASE_II"/>
    <property type="match status" value="1"/>
</dbReference>
<comment type="similarity">
    <text evidence="1 9 11">Belongs to the peptidase A8 family.</text>
</comment>
<gene>
    <name evidence="9 12" type="primary">lspA</name>
    <name evidence="12" type="ORF">FSB76_22870</name>
</gene>
<comment type="caution">
    <text evidence="9">Lacks conserved residue(s) required for the propagation of feature annotation.</text>
</comment>
<dbReference type="InterPro" id="IPR001872">
    <property type="entry name" value="Peptidase_A8"/>
</dbReference>
<dbReference type="KEGG" id="mgk:FSB76_22870"/>
<dbReference type="PANTHER" id="PTHR33695:SF1">
    <property type="entry name" value="LIPOPROTEIN SIGNAL PEPTIDASE"/>
    <property type="match status" value="1"/>
</dbReference>
<feature type="transmembrane region" description="Helical" evidence="9">
    <location>
        <begin position="97"/>
        <end position="115"/>
    </location>
</feature>
<keyword evidence="8 9" id="KW-0472">Membrane</keyword>
<evidence type="ECO:0000256" key="10">
    <source>
        <dbReference type="RuleBase" id="RU000594"/>
    </source>
</evidence>
<evidence type="ECO:0000256" key="4">
    <source>
        <dbReference type="ARBA" id="ARBA00022692"/>
    </source>
</evidence>
<reference evidence="12 13" key="1">
    <citation type="journal article" date="2013" name="J. Microbiol.">
        <title>Mucilaginibacter ginsenosidivorax sp. nov., with ginsenoside converting activity isolated from sediment.</title>
        <authorList>
            <person name="Kim J.K."/>
            <person name="Choi T.E."/>
            <person name="Liu Q.M."/>
            <person name="Park H.Y."/>
            <person name="Yi T.H."/>
            <person name="Yoon M.H."/>
            <person name="Kim S.C."/>
            <person name="Im W.T."/>
        </authorList>
    </citation>
    <scope>NUCLEOTIDE SEQUENCE [LARGE SCALE GENOMIC DNA]</scope>
    <source>
        <strain evidence="12 13">KHI28</strain>
    </source>
</reference>
<comment type="function">
    <text evidence="9 10">This protein specifically catalyzes the removal of signal peptides from prolipoproteins.</text>
</comment>
<evidence type="ECO:0000256" key="5">
    <source>
        <dbReference type="ARBA" id="ARBA00022750"/>
    </source>
</evidence>
<protein>
    <recommendedName>
        <fullName evidence="9">Lipoprotein signal peptidase</fullName>
        <ecNumber evidence="9">3.4.23.36</ecNumber>
    </recommendedName>
    <alternativeName>
        <fullName evidence="9">Prolipoprotein signal peptidase</fullName>
    </alternativeName>
    <alternativeName>
        <fullName evidence="9">Signal peptidase II</fullName>
        <shortName evidence="9">SPase II</shortName>
    </alternativeName>
</protein>
<comment type="pathway">
    <text evidence="9">Protein modification; lipoprotein biosynthesis (signal peptide cleavage).</text>
</comment>
<keyword evidence="13" id="KW-1185">Reference proteome</keyword>
<evidence type="ECO:0000256" key="8">
    <source>
        <dbReference type="ARBA" id="ARBA00023136"/>
    </source>
</evidence>
<dbReference type="PRINTS" id="PR00781">
    <property type="entry name" value="LIPOSIGPTASE"/>
</dbReference>